<dbReference type="PANTHER" id="PTHR34039:SF1">
    <property type="entry name" value="UPF0102 PROTEIN YRAN"/>
    <property type="match status" value="1"/>
</dbReference>
<dbReference type="AlphaFoldDB" id="A0A0G3FZ96"/>
<dbReference type="Pfam" id="PF02021">
    <property type="entry name" value="UPF0102"/>
    <property type="match status" value="1"/>
</dbReference>
<dbReference type="Proteomes" id="UP000064201">
    <property type="component" value="Chromosome"/>
</dbReference>
<keyword evidence="3" id="KW-0378">Hydrolase</keyword>
<dbReference type="GO" id="GO:0003676">
    <property type="term" value="F:nucleic acid binding"/>
    <property type="evidence" value="ECO:0007669"/>
    <property type="project" value="InterPro"/>
</dbReference>
<keyword evidence="4" id="KW-1185">Reference proteome</keyword>
<dbReference type="NCBIfam" id="TIGR00252">
    <property type="entry name" value="YraN family protein"/>
    <property type="match status" value="1"/>
</dbReference>
<keyword evidence="3" id="KW-0255">Endonuclease</keyword>
<evidence type="ECO:0000313" key="3">
    <source>
        <dbReference type="EMBL" id="AKJ94243.1"/>
    </source>
</evidence>
<dbReference type="RefSeq" id="WP_047250699.1">
    <property type="nucleotide sequence ID" value="NZ_CP011367.1"/>
</dbReference>
<dbReference type="SUPFAM" id="SSF52980">
    <property type="entry name" value="Restriction endonuclease-like"/>
    <property type="match status" value="1"/>
</dbReference>
<accession>A0A0G3FZ96</accession>
<dbReference type="InterPro" id="IPR011856">
    <property type="entry name" value="tRNA_endonuc-like_dom_sf"/>
</dbReference>
<dbReference type="HAMAP" id="MF_00048">
    <property type="entry name" value="UPF0102"/>
    <property type="match status" value="1"/>
</dbReference>
<sequence length="118" mass="13303">MFRPGASGQAAEKRAADYLEAHGLQIRARNVRRPYGELDLVAIEDDTLVLVEVRKRSHPGFGGGAESIDRRKRERLLRVAEAYLQESAWNGPVRFDVMTLDGQDRIEWLQDAIQASTP</sequence>
<evidence type="ECO:0000256" key="1">
    <source>
        <dbReference type="ARBA" id="ARBA00006738"/>
    </source>
</evidence>
<dbReference type="KEGG" id="tvr:TVD_02120"/>
<dbReference type="InterPro" id="IPR011335">
    <property type="entry name" value="Restrct_endonuc-II-like"/>
</dbReference>
<reference evidence="3 4" key="1">
    <citation type="submission" date="2015-04" db="EMBL/GenBank/DDBJ databases">
        <title>Complete Sequence for the Genome of the Thioalkalivibrio versutus D301.</title>
        <authorList>
            <person name="Mu T."/>
            <person name="Zhou J."/>
            <person name="Xu X."/>
        </authorList>
    </citation>
    <scope>NUCLEOTIDE SEQUENCE [LARGE SCALE GENOMIC DNA]</scope>
    <source>
        <strain evidence="3 4">D301</strain>
    </source>
</reference>
<dbReference type="Gene3D" id="3.40.1350.10">
    <property type="match status" value="1"/>
</dbReference>
<evidence type="ECO:0000313" key="4">
    <source>
        <dbReference type="Proteomes" id="UP000064201"/>
    </source>
</evidence>
<dbReference type="EMBL" id="CP011367">
    <property type="protein sequence ID" value="AKJ94243.1"/>
    <property type="molecule type" value="Genomic_DNA"/>
</dbReference>
<organism evidence="3 4">
    <name type="scientific">Thioalkalivibrio versutus</name>
    <dbReference type="NCBI Taxonomy" id="106634"/>
    <lineage>
        <taxon>Bacteria</taxon>
        <taxon>Pseudomonadati</taxon>
        <taxon>Pseudomonadota</taxon>
        <taxon>Gammaproteobacteria</taxon>
        <taxon>Chromatiales</taxon>
        <taxon>Ectothiorhodospiraceae</taxon>
        <taxon>Thioalkalivibrio</taxon>
    </lineage>
</organism>
<dbReference type="GO" id="GO:0004519">
    <property type="term" value="F:endonuclease activity"/>
    <property type="evidence" value="ECO:0007669"/>
    <property type="project" value="UniProtKB-KW"/>
</dbReference>
<dbReference type="OrthoDB" id="9794876at2"/>
<gene>
    <name evidence="3" type="ORF">TVD_02120</name>
</gene>
<keyword evidence="3" id="KW-0540">Nuclease</keyword>
<protein>
    <recommendedName>
        <fullName evidence="2">UPF0102 protein TVD_02120</fullName>
    </recommendedName>
</protein>
<name>A0A0G3FZ96_9GAMM</name>
<dbReference type="NCBIfam" id="NF009150">
    <property type="entry name" value="PRK12497.1-3"/>
    <property type="match status" value="1"/>
</dbReference>
<evidence type="ECO:0000256" key="2">
    <source>
        <dbReference type="HAMAP-Rule" id="MF_00048"/>
    </source>
</evidence>
<dbReference type="STRING" id="106634.TVD_02120"/>
<comment type="similarity">
    <text evidence="1 2">Belongs to the UPF0102 family.</text>
</comment>
<proteinExistence type="inferred from homology"/>
<dbReference type="PATRIC" id="fig|106634.4.peg.430"/>
<dbReference type="PANTHER" id="PTHR34039">
    <property type="entry name" value="UPF0102 PROTEIN YRAN"/>
    <property type="match status" value="1"/>
</dbReference>
<dbReference type="InterPro" id="IPR003509">
    <property type="entry name" value="UPF0102_YraN-like"/>
</dbReference>